<organism evidence="1 2">
    <name type="scientific">Dissostichus eleginoides</name>
    <name type="common">Patagonian toothfish</name>
    <name type="synonym">Dissostichus amissus</name>
    <dbReference type="NCBI Taxonomy" id="100907"/>
    <lineage>
        <taxon>Eukaryota</taxon>
        <taxon>Metazoa</taxon>
        <taxon>Chordata</taxon>
        <taxon>Craniata</taxon>
        <taxon>Vertebrata</taxon>
        <taxon>Euteleostomi</taxon>
        <taxon>Actinopterygii</taxon>
        <taxon>Neopterygii</taxon>
        <taxon>Teleostei</taxon>
        <taxon>Neoteleostei</taxon>
        <taxon>Acanthomorphata</taxon>
        <taxon>Eupercaria</taxon>
        <taxon>Perciformes</taxon>
        <taxon>Notothenioidei</taxon>
        <taxon>Nototheniidae</taxon>
        <taxon>Dissostichus</taxon>
    </lineage>
</organism>
<reference evidence="1" key="1">
    <citation type="submission" date="2023-04" db="EMBL/GenBank/DDBJ databases">
        <title>Chromosome-level genome of Chaenocephalus aceratus.</title>
        <authorList>
            <person name="Park H."/>
        </authorList>
    </citation>
    <scope>NUCLEOTIDE SEQUENCE</scope>
    <source>
        <strain evidence="1">DE</strain>
        <tissue evidence="1">Muscle</tissue>
    </source>
</reference>
<evidence type="ECO:0000313" key="1">
    <source>
        <dbReference type="EMBL" id="KAK1886325.1"/>
    </source>
</evidence>
<dbReference type="AlphaFoldDB" id="A0AAD9F5D3"/>
<dbReference type="Proteomes" id="UP001228049">
    <property type="component" value="Unassembled WGS sequence"/>
</dbReference>
<evidence type="ECO:0000313" key="2">
    <source>
        <dbReference type="Proteomes" id="UP001228049"/>
    </source>
</evidence>
<proteinExistence type="predicted"/>
<accession>A0AAD9F5D3</accession>
<protein>
    <submittedName>
        <fullName evidence="1">Acyl-activating enzyme 5 peroxisomal</fullName>
    </submittedName>
</protein>
<sequence length="66" mass="7403">MHRKHTCTHASQNNFFASGAAISMASSSPPVCVFISSKCTCDVFSWWEEEGLRVDIRENHAHSHLL</sequence>
<dbReference type="EMBL" id="JASDAP010000020">
    <property type="protein sequence ID" value="KAK1886325.1"/>
    <property type="molecule type" value="Genomic_DNA"/>
</dbReference>
<keyword evidence="2" id="KW-1185">Reference proteome</keyword>
<gene>
    <name evidence="1" type="ORF">KUDE01_030041</name>
</gene>
<comment type="caution">
    <text evidence="1">The sequence shown here is derived from an EMBL/GenBank/DDBJ whole genome shotgun (WGS) entry which is preliminary data.</text>
</comment>
<name>A0AAD9F5D3_DISEL</name>